<dbReference type="Gene3D" id="1.25.40.10">
    <property type="entry name" value="Tetratricopeptide repeat domain"/>
    <property type="match status" value="1"/>
</dbReference>
<comment type="caution">
    <text evidence="6">The sequence shown here is derived from an EMBL/GenBank/DDBJ whole genome shotgun (WGS) entry which is preliminary data.</text>
</comment>
<dbReference type="PANTHER" id="PTHR45138:SF9">
    <property type="entry name" value="DIGUANYLATE CYCLASE DGCM-RELATED"/>
    <property type="match status" value="1"/>
</dbReference>
<keyword evidence="4" id="KW-1133">Transmembrane helix</keyword>
<dbReference type="NCBIfam" id="TIGR00254">
    <property type="entry name" value="GGDEF"/>
    <property type="match status" value="1"/>
</dbReference>
<sequence>MERHISQMIMTLVAITTALFCGLSHANDVLTELKNYASTHSAEQSIAHLNQFDLDNSGFSAEDKAKFYFQYGQLFEQTRQLDLSIASYDKGISYVESLPVTDILIDSHLERSFANYLKTNDPAVYCIDRVKALDYARQHNNMELLTKTLTQNAFCYEDASNFHIGIALLDEALAIVDKSDHLNANRKAMIYNATGSLYRNIGMHQQGYDNFEKAYQTWQTINDKQDMFNMLHNMFSQSIKLSNWIQAQANVDQQFQLAHDAPEFKDLYFFANLNAGRLGLRTYDFQQAIFHLNKAIELKHTTQEHYFISSSYLFLALAYMRNGQAIQAAEMAHLFKQDGSFRADKSEMILKADAIIAFGNKDYLTATNLLFKLIDEEREKNQSMLNNEVINSALKHQNNVTEFEKQLLVNKLAINELKLAAIRDKEHINDLTLTIIALLASTLGILLIFFLNTYKKRSQTDFLTKIANRGYTYIKGEQLVKRCIKKNKPASVIIFDIDNFKEINDKYGHHIGDLAIKSLANKAKSSIKKQDLVGRIGGEEFLIVLPNTCEQEAVAISERLRNSIAEKTFIFGDIKINFTISLGVSEIEPSSSALQDLVMQADKALYQAKFFGKNKVYLARQCA</sequence>
<dbReference type="SUPFAM" id="SSF48452">
    <property type="entry name" value="TPR-like"/>
    <property type="match status" value="1"/>
</dbReference>
<dbReference type="InterPro" id="IPR029787">
    <property type="entry name" value="Nucleotide_cyclase"/>
</dbReference>
<name>A0A9X2WK20_9GAMM</name>
<dbReference type="Pfam" id="PF00990">
    <property type="entry name" value="GGDEF"/>
    <property type="match status" value="1"/>
</dbReference>
<dbReference type="CDD" id="cd01949">
    <property type="entry name" value="GGDEF"/>
    <property type="match status" value="1"/>
</dbReference>
<proteinExistence type="predicted"/>
<dbReference type="InterPro" id="IPR050469">
    <property type="entry name" value="Diguanylate_Cyclase"/>
</dbReference>
<evidence type="ECO:0000256" key="2">
    <source>
        <dbReference type="ARBA" id="ARBA00012528"/>
    </source>
</evidence>
<evidence type="ECO:0000259" key="5">
    <source>
        <dbReference type="PROSITE" id="PS50887"/>
    </source>
</evidence>
<feature type="transmembrane region" description="Helical" evidence="4">
    <location>
        <begin position="431"/>
        <end position="451"/>
    </location>
</feature>
<accession>A0A9X2WK20</accession>
<dbReference type="EC" id="2.7.7.65" evidence="2"/>
<dbReference type="AlphaFoldDB" id="A0A9X2WK20"/>
<gene>
    <name evidence="6" type="ORF">NE535_00835</name>
</gene>
<keyword evidence="4" id="KW-0812">Transmembrane</keyword>
<keyword evidence="7" id="KW-1185">Reference proteome</keyword>
<dbReference type="Gene3D" id="3.30.70.270">
    <property type="match status" value="1"/>
</dbReference>
<dbReference type="InterPro" id="IPR000160">
    <property type="entry name" value="GGDEF_dom"/>
</dbReference>
<protein>
    <recommendedName>
        <fullName evidence="2">diguanylate cyclase</fullName>
        <ecNumber evidence="2">2.7.7.65</ecNumber>
    </recommendedName>
</protein>
<dbReference type="InterPro" id="IPR019734">
    <property type="entry name" value="TPR_rpt"/>
</dbReference>
<reference evidence="6" key="1">
    <citation type="journal article" date="2023" name="Int. J. Syst. Evol. Microbiol.">
        <title>&lt;i&gt;Shewanella septentrionalis&lt;/i&gt; sp. nov. and &lt;i&gt;Shewanella holmiensis&lt;/i&gt; sp. nov., isolated from Baltic Sea water and sediments.</title>
        <authorList>
            <person name="Martin-Rodriguez A.J."/>
            <person name="Thorell K."/>
            <person name="Joffre E."/>
            <person name="Jensie-Markopoulos S."/>
            <person name="Moore E.R.B."/>
            <person name="Sjoling A."/>
        </authorList>
    </citation>
    <scope>NUCLEOTIDE SEQUENCE</scope>
    <source>
        <strain evidence="6">SP1S2-7</strain>
    </source>
</reference>
<dbReference type="Proteomes" id="UP001155546">
    <property type="component" value="Unassembled WGS sequence"/>
</dbReference>
<dbReference type="PANTHER" id="PTHR45138">
    <property type="entry name" value="REGULATORY COMPONENTS OF SENSORY TRANSDUCTION SYSTEM"/>
    <property type="match status" value="1"/>
</dbReference>
<comment type="catalytic activity">
    <reaction evidence="3">
        <text>2 GTP = 3',3'-c-di-GMP + 2 diphosphate</text>
        <dbReference type="Rhea" id="RHEA:24898"/>
        <dbReference type="ChEBI" id="CHEBI:33019"/>
        <dbReference type="ChEBI" id="CHEBI:37565"/>
        <dbReference type="ChEBI" id="CHEBI:58805"/>
        <dbReference type="EC" id="2.7.7.65"/>
    </reaction>
</comment>
<dbReference type="SMART" id="SM00028">
    <property type="entry name" value="TPR"/>
    <property type="match status" value="4"/>
</dbReference>
<feature type="domain" description="GGDEF" evidence="5">
    <location>
        <begin position="488"/>
        <end position="621"/>
    </location>
</feature>
<dbReference type="SMART" id="SM00267">
    <property type="entry name" value="GGDEF"/>
    <property type="match status" value="1"/>
</dbReference>
<keyword evidence="4" id="KW-0472">Membrane</keyword>
<dbReference type="GO" id="GO:0052621">
    <property type="term" value="F:diguanylate cyclase activity"/>
    <property type="evidence" value="ECO:0007669"/>
    <property type="project" value="UniProtKB-EC"/>
</dbReference>
<dbReference type="InterPro" id="IPR011990">
    <property type="entry name" value="TPR-like_helical_dom_sf"/>
</dbReference>
<dbReference type="EMBL" id="JAMTCD010000001">
    <property type="protein sequence ID" value="MCT7940347.1"/>
    <property type="molecule type" value="Genomic_DNA"/>
</dbReference>
<dbReference type="PROSITE" id="PS50887">
    <property type="entry name" value="GGDEF"/>
    <property type="match status" value="1"/>
</dbReference>
<dbReference type="RefSeq" id="WP_261296800.1">
    <property type="nucleotide sequence ID" value="NZ_JAMTCD010000001.1"/>
</dbReference>
<dbReference type="InterPro" id="IPR043128">
    <property type="entry name" value="Rev_trsase/Diguanyl_cyclase"/>
</dbReference>
<evidence type="ECO:0000256" key="4">
    <source>
        <dbReference type="SAM" id="Phobius"/>
    </source>
</evidence>
<comment type="cofactor">
    <cofactor evidence="1">
        <name>Mg(2+)</name>
        <dbReference type="ChEBI" id="CHEBI:18420"/>
    </cofactor>
</comment>
<evidence type="ECO:0000313" key="7">
    <source>
        <dbReference type="Proteomes" id="UP001155546"/>
    </source>
</evidence>
<organism evidence="6 7">
    <name type="scientific">Shewanella holmiensis</name>
    <dbReference type="NCBI Taxonomy" id="2952222"/>
    <lineage>
        <taxon>Bacteria</taxon>
        <taxon>Pseudomonadati</taxon>
        <taxon>Pseudomonadota</taxon>
        <taxon>Gammaproteobacteria</taxon>
        <taxon>Alteromonadales</taxon>
        <taxon>Shewanellaceae</taxon>
        <taxon>Shewanella</taxon>
    </lineage>
</organism>
<evidence type="ECO:0000256" key="3">
    <source>
        <dbReference type="ARBA" id="ARBA00034247"/>
    </source>
</evidence>
<dbReference type="SUPFAM" id="SSF55073">
    <property type="entry name" value="Nucleotide cyclase"/>
    <property type="match status" value="1"/>
</dbReference>
<dbReference type="FunFam" id="3.30.70.270:FF:000001">
    <property type="entry name" value="Diguanylate cyclase domain protein"/>
    <property type="match status" value="1"/>
</dbReference>
<evidence type="ECO:0000256" key="1">
    <source>
        <dbReference type="ARBA" id="ARBA00001946"/>
    </source>
</evidence>
<evidence type="ECO:0000313" key="6">
    <source>
        <dbReference type="EMBL" id="MCT7940347.1"/>
    </source>
</evidence>